<evidence type="ECO:0000256" key="1">
    <source>
        <dbReference type="SAM" id="MobiDB-lite"/>
    </source>
</evidence>
<feature type="region of interest" description="Disordered" evidence="1">
    <location>
        <begin position="1"/>
        <end position="26"/>
    </location>
</feature>
<comment type="caution">
    <text evidence="2">The sequence shown here is derived from an EMBL/GenBank/DDBJ whole genome shotgun (WGS) entry which is preliminary data.</text>
</comment>
<evidence type="ECO:0000313" key="3">
    <source>
        <dbReference type="Proteomes" id="UP000479710"/>
    </source>
</evidence>
<dbReference type="EMBL" id="SPHZ02000003">
    <property type="protein sequence ID" value="KAF0922928.1"/>
    <property type="molecule type" value="Genomic_DNA"/>
</dbReference>
<evidence type="ECO:0000313" key="2">
    <source>
        <dbReference type="EMBL" id="KAF0922928.1"/>
    </source>
</evidence>
<feature type="region of interest" description="Disordered" evidence="1">
    <location>
        <begin position="202"/>
        <end position="247"/>
    </location>
</feature>
<protein>
    <submittedName>
        <fullName evidence="2">Uncharacterized protein</fullName>
    </submittedName>
</protein>
<proteinExistence type="predicted"/>
<organism evidence="2 3">
    <name type="scientific">Oryza meyeriana var. granulata</name>
    <dbReference type="NCBI Taxonomy" id="110450"/>
    <lineage>
        <taxon>Eukaryota</taxon>
        <taxon>Viridiplantae</taxon>
        <taxon>Streptophyta</taxon>
        <taxon>Embryophyta</taxon>
        <taxon>Tracheophyta</taxon>
        <taxon>Spermatophyta</taxon>
        <taxon>Magnoliopsida</taxon>
        <taxon>Liliopsida</taxon>
        <taxon>Poales</taxon>
        <taxon>Poaceae</taxon>
        <taxon>BOP clade</taxon>
        <taxon>Oryzoideae</taxon>
        <taxon>Oryzeae</taxon>
        <taxon>Oryzinae</taxon>
        <taxon>Oryza</taxon>
        <taxon>Oryza meyeriana</taxon>
    </lineage>
</organism>
<feature type="region of interest" description="Disordered" evidence="1">
    <location>
        <begin position="133"/>
        <end position="157"/>
    </location>
</feature>
<feature type="compositionally biased region" description="Pro residues" evidence="1">
    <location>
        <begin position="7"/>
        <end position="21"/>
    </location>
</feature>
<reference evidence="2 3" key="1">
    <citation type="submission" date="2019-11" db="EMBL/GenBank/DDBJ databases">
        <title>Whole genome sequence of Oryza granulata.</title>
        <authorList>
            <person name="Li W."/>
        </authorList>
    </citation>
    <scope>NUCLEOTIDE SEQUENCE [LARGE SCALE GENOMIC DNA]</scope>
    <source>
        <strain evidence="3">cv. Menghai</strain>
        <tissue evidence="2">Leaf</tissue>
    </source>
</reference>
<name>A0A6G1EDR4_9ORYZ</name>
<dbReference type="Proteomes" id="UP000479710">
    <property type="component" value="Unassembled WGS sequence"/>
</dbReference>
<feature type="compositionally biased region" description="Pro residues" evidence="1">
    <location>
        <begin position="202"/>
        <end position="217"/>
    </location>
</feature>
<keyword evidence="3" id="KW-1185">Reference proteome</keyword>
<dbReference type="AlphaFoldDB" id="A0A6G1EDR4"/>
<gene>
    <name evidence="2" type="ORF">E2562_002165</name>
</gene>
<sequence length="531" mass="56623">MAANPAPHDPTTPPFPRPLPPVLASNRADRVTAAASTFLPHSPHLLAKSGAKSCSTTPRCRHGQRPCFPQIRLDLPRLRLAELIFGTPKPLSPFFPHLAELAAPLARPPHEQRAPLPGALPAARRQRLQPHWAVPLPPADSPPRGASQPRPLLLPDARSRRRLRLLSTPPSPASAAAPPPGLAPCAAISSCCPVRRPSAAPVAPPPCSPRPPQPRAPSPCSRATASAAVGRRHWRTPPTSPTAPFSAAGEHHAALPVLPLFLVAVVVCPSAQLLFPVAGLSPSSPWSYCALPLVVAALFDPICRRRCTVVPADEPSSPSPRSSAAGEPRVPIGDALFFPSRPPCRVAVTFPGADQSSPSLSFSPAPADELQHQPLLLFPPAPSVALPTLLYCRRRHLRLHLHPEPVCLSTSLVHRCHPSSSTTSRSIAVIATLLINRRRRLVFFPCCRLWPTVPDAVLLSNVIFGVTVLCRLVPSSAKCHGRASLRAATTEVGRVSPACGPPPVFPSSATDVWILSITSEPINYDLIRSRP</sequence>
<accession>A0A6G1EDR4</accession>